<dbReference type="FunFam" id="3.30.200.20:FF:000576">
    <property type="entry name" value="CBN-SEK-1 protein"/>
    <property type="match status" value="1"/>
</dbReference>
<sequence>MYCDICRLNIICQFSIEVWLYVVGKRNLKLQVSEETPAPVTPPRNLDKRTTITIGDKTFVVEADDLETICILGRGAYGIVDKVRHKQSGTIMAVKRITATVNTQEQKRLLMDLDISMRSSACQYTVQFYGALFREGDVWICMEVMDMSLDKFYMKVYKHGHAIPEDILGKNCLCSNSVAKTIDAGCKPYMAPKDRPIG</sequence>
<dbReference type="PROSITE" id="PS50011">
    <property type="entry name" value="PROTEIN_KINASE_DOM"/>
    <property type="match status" value="1"/>
</dbReference>
<protein>
    <recommendedName>
        <fullName evidence="6">mitogen-activated protein kinase kinase</fullName>
        <ecNumber evidence="6">2.7.12.2</ecNumber>
    </recommendedName>
</protein>
<keyword evidence="4" id="KW-0067">ATP-binding</keyword>
<evidence type="ECO:0000256" key="2">
    <source>
        <dbReference type="ARBA" id="ARBA00022741"/>
    </source>
</evidence>
<evidence type="ECO:0000256" key="5">
    <source>
        <dbReference type="ARBA" id="ARBA00038035"/>
    </source>
</evidence>
<evidence type="ECO:0000256" key="6">
    <source>
        <dbReference type="ARBA" id="ARBA00038999"/>
    </source>
</evidence>
<evidence type="ECO:0000256" key="4">
    <source>
        <dbReference type="ARBA" id="ARBA00022840"/>
    </source>
</evidence>
<organism evidence="8">
    <name type="scientific">Apis cerana</name>
    <name type="common">Indian honeybee</name>
    <dbReference type="NCBI Taxonomy" id="7461"/>
    <lineage>
        <taxon>Eukaryota</taxon>
        <taxon>Metazoa</taxon>
        <taxon>Ecdysozoa</taxon>
        <taxon>Arthropoda</taxon>
        <taxon>Hexapoda</taxon>
        <taxon>Insecta</taxon>
        <taxon>Pterygota</taxon>
        <taxon>Neoptera</taxon>
        <taxon>Endopterygota</taxon>
        <taxon>Hymenoptera</taxon>
        <taxon>Apocrita</taxon>
        <taxon>Aculeata</taxon>
        <taxon>Apoidea</taxon>
        <taxon>Anthophila</taxon>
        <taxon>Apidae</taxon>
        <taxon>Apis</taxon>
    </lineage>
</organism>
<keyword evidence="3 8" id="KW-0418">Kinase</keyword>
<dbReference type="GO" id="GO:0004708">
    <property type="term" value="F:MAP kinase kinase activity"/>
    <property type="evidence" value="ECO:0007669"/>
    <property type="project" value="UniProtKB-EC"/>
</dbReference>
<evidence type="ECO:0000313" key="8">
    <source>
        <dbReference type="EMBL" id="AEY61454.1"/>
    </source>
</evidence>
<dbReference type="InterPro" id="IPR011009">
    <property type="entry name" value="Kinase-like_dom_sf"/>
</dbReference>
<keyword evidence="1" id="KW-0808">Transferase</keyword>
<dbReference type="PANTHER" id="PTHR48013">
    <property type="entry name" value="DUAL SPECIFICITY MITOGEN-ACTIVATED PROTEIN KINASE KINASE 5-RELATED"/>
    <property type="match status" value="1"/>
</dbReference>
<evidence type="ECO:0000256" key="1">
    <source>
        <dbReference type="ARBA" id="ARBA00022679"/>
    </source>
</evidence>
<dbReference type="Gene3D" id="3.30.200.20">
    <property type="entry name" value="Phosphorylase Kinase, domain 1"/>
    <property type="match status" value="1"/>
</dbReference>
<dbReference type="GO" id="GO:0051403">
    <property type="term" value="P:stress-activated MAPK cascade"/>
    <property type="evidence" value="ECO:0007669"/>
    <property type="project" value="TreeGrafter"/>
</dbReference>
<dbReference type="InterPro" id="IPR000719">
    <property type="entry name" value="Prot_kinase_dom"/>
</dbReference>
<evidence type="ECO:0000256" key="3">
    <source>
        <dbReference type="ARBA" id="ARBA00022777"/>
    </source>
</evidence>
<name>V9IM42_APICE</name>
<gene>
    <name evidence="8" type="ORF">ACCB12441</name>
</gene>
<dbReference type="GO" id="GO:0005524">
    <property type="term" value="F:ATP binding"/>
    <property type="evidence" value="ECO:0007669"/>
    <property type="project" value="UniProtKB-KW"/>
</dbReference>
<dbReference type="AlphaFoldDB" id="V9IM42"/>
<accession>V9IM42</accession>
<comment type="similarity">
    <text evidence="5">Belongs to the protein kinase superfamily. STE Ser/Thr protein kinase family. MAP kinase kinase subfamily.</text>
</comment>
<evidence type="ECO:0000259" key="7">
    <source>
        <dbReference type="PROSITE" id="PS50011"/>
    </source>
</evidence>
<dbReference type="EMBL" id="JR051220">
    <property type="protein sequence ID" value="AEY61454.1"/>
    <property type="molecule type" value="mRNA"/>
</dbReference>
<dbReference type="Pfam" id="PF00069">
    <property type="entry name" value="Pkinase"/>
    <property type="match status" value="1"/>
</dbReference>
<proteinExistence type="evidence at transcript level"/>
<dbReference type="EC" id="2.7.12.2" evidence="6"/>
<keyword evidence="2" id="KW-0547">Nucleotide-binding</keyword>
<dbReference type="PANTHER" id="PTHR48013:SF11">
    <property type="entry name" value="LICORNE"/>
    <property type="match status" value="1"/>
</dbReference>
<reference evidence="8" key="1">
    <citation type="submission" date="2011-11" db="EMBL/GenBank/DDBJ databases">
        <title>Decoding the brain transcriptome of the Eastern honeybee (Apis cerana) based on pyrosequencing.</title>
        <authorList>
            <person name="Sun L."/>
            <person name="Zheng H."/>
            <person name="Wang Y."/>
            <person name="Xie X."/>
            <person name="Zhu Y."/>
            <person name="Gu W."/>
            <person name="Wang S."/>
        </authorList>
    </citation>
    <scope>NUCLEOTIDE SEQUENCE</scope>
    <source>
        <tissue evidence="8">Brain</tissue>
    </source>
</reference>
<feature type="domain" description="Protein kinase" evidence="7">
    <location>
        <begin position="66"/>
        <end position="198"/>
    </location>
</feature>
<dbReference type="SUPFAM" id="SSF56112">
    <property type="entry name" value="Protein kinase-like (PK-like)"/>
    <property type="match status" value="1"/>
</dbReference>